<dbReference type="EMBL" id="DSXR01000071">
    <property type="protein sequence ID" value="HGS87320.1"/>
    <property type="molecule type" value="Genomic_DNA"/>
</dbReference>
<dbReference type="SUPFAM" id="SSF55961">
    <property type="entry name" value="Bet v1-like"/>
    <property type="match status" value="1"/>
</dbReference>
<evidence type="ECO:0000313" key="1">
    <source>
        <dbReference type="EMBL" id="HGS87320.1"/>
    </source>
</evidence>
<proteinExistence type="predicted"/>
<name>A0A7C4KZS7_9CHLR</name>
<dbReference type="Pfam" id="PF10604">
    <property type="entry name" value="Polyketide_cyc2"/>
    <property type="match status" value="1"/>
</dbReference>
<dbReference type="Gene3D" id="3.30.530.20">
    <property type="match status" value="1"/>
</dbReference>
<comment type="caution">
    <text evidence="1">The sequence shown here is derived from an EMBL/GenBank/DDBJ whole genome shotgun (WGS) entry which is preliminary data.</text>
</comment>
<sequence length="144" mass="16348">MEINKSAPAFARREMLIHAPVEVVWQVLTDIGNWPDWQPDITFAKLDGDLREGTTFHWKAQGLNITSRLHTVQPPLRIGWTGTATGMTAIHNWSIEARGNDTLVTTAESLSGWLTRLMLLFDKHFLEKSLEASLLRLKKQAESR</sequence>
<accession>A0A7C4KZS7</accession>
<organism evidence="1">
    <name type="scientific">Bellilinea caldifistulae</name>
    <dbReference type="NCBI Taxonomy" id="360411"/>
    <lineage>
        <taxon>Bacteria</taxon>
        <taxon>Bacillati</taxon>
        <taxon>Chloroflexota</taxon>
        <taxon>Anaerolineae</taxon>
        <taxon>Anaerolineales</taxon>
        <taxon>Anaerolineaceae</taxon>
        <taxon>Bellilinea</taxon>
    </lineage>
</organism>
<dbReference type="InterPro" id="IPR023393">
    <property type="entry name" value="START-like_dom_sf"/>
</dbReference>
<evidence type="ECO:0008006" key="2">
    <source>
        <dbReference type="Google" id="ProtNLM"/>
    </source>
</evidence>
<protein>
    <recommendedName>
        <fullName evidence="2">Polyketide cyclase</fullName>
    </recommendedName>
</protein>
<dbReference type="InterPro" id="IPR019587">
    <property type="entry name" value="Polyketide_cyclase/dehydratase"/>
</dbReference>
<dbReference type="AlphaFoldDB" id="A0A7C4KZS7"/>
<reference evidence="1" key="1">
    <citation type="journal article" date="2020" name="mSystems">
        <title>Genome- and Community-Level Interaction Insights into Carbon Utilization and Element Cycling Functions of Hydrothermarchaeota in Hydrothermal Sediment.</title>
        <authorList>
            <person name="Zhou Z."/>
            <person name="Liu Y."/>
            <person name="Xu W."/>
            <person name="Pan J."/>
            <person name="Luo Z.H."/>
            <person name="Li M."/>
        </authorList>
    </citation>
    <scope>NUCLEOTIDE SEQUENCE [LARGE SCALE GENOMIC DNA]</scope>
    <source>
        <strain evidence="1">SpSt-556</strain>
    </source>
</reference>
<gene>
    <name evidence="1" type="ORF">ENT17_06830</name>
</gene>